<proteinExistence type="predicted"/>
<protein>
    <submittedName>
        <fullName evidence="2">Uncharacterized protein</fullName>
    </submittedName>
</protein>
<sequence>MHAGTSIARHPLMAFAITIALALASTALMLWMDNAVQAADSFRLFDLFALLDN</sequence>
<organism evidence="2 3">
    <name type="scientific">Acidovorax bellezanensis</name>
    <dbReference type="NCBI Taxonomy" id="2976702"/>
    <lineage>
        <taxon>Bacteria</taxon>
        <taxon>Pseudomonadati</taxon>
        <taxon>Pseudomonadota</taxon>
        <taxon>Betaproteobacteria</taxon>
        <taxon>Burkholderiales</taxon>
        <taxon>Comamonadaceae</taxon>
        <taxon>Acidovorax</taxon>
    </lineage>
</organism>
<keyword evidence="1" id="KW-0472">Membrane</keyword>
<keyword evidence="1" id="KW-0812">Transmembrane</keyword>
<dbReference type="RefSeq" id="WP_261501479.1">
    <property type="nucleotide sequence ID" value="NZ_JAODYH010000007.1"/>
</dbReference>
<evidence type="ECO:0000313" key="2">
    <source>
        <dbReference type="EMBL" id="MCT9812246.1"/>
    </source>
</evidence>
<evidence type="ECO:0000313" key="3">
    <source>
        <dbReference type="Proteomes" id="UP001525968"/>
    </source>
</evidence>
<reference evidence="2 3" key="1">
    <citation type="submission" date="2022-09" db="EMBL/GenBank/DDBJ databases">
        <title>Draft genome of isolate Be4.</title>
        <authorList>
            <person name="Sanchez-Castro I."/>
            <person name="Martinez-Rodriguez P."/>
            <person name="Descostes M."/>
            <person name="Merroun M."/>
        </authorList>
    </citation>
    <scope>NUCLEOTIDE SEQUENCE [LARGE SCALE GENOMIC DNA]</scope>
    <source>
        <strain evidence="2 3">Be4</strain>
    </source>
</reference>
<gene>
    <name evidence="2" type="ORF">N0K08_16500</name>
</gene>
<keyword evidence="3" id="KW-1185">Reference proteome</keyword>
<feature type="transmembrane region" description="Helical" evidence="1">
    <location>
        <begin position="12"/>
        <end position="32"/>
    </location>
</feature>
<dbReference type="Proteomes" id="UP001525968">
    <property type="component" value="Unassembled WGS sequence"/>
</dbReference>
<comment type="caution">
    <text evidence="2">The sequence shown here is derived from an EMBL/GenBank/DDBJ whole genome shotgun (WGS) entry which is preliminary data.</text>
</comment>
<evidence type="ECO:0000256" key="1">
    <source>
        <dbReference type="SAM" id="Phobius"/>
    </source>
</evidence>
<name>A0ABT2PP55_9BURK</name>
<keyword evidence="1" id="KW-1133">Transmembrane helix</keyword>
<dbReference type="EMBL" id="JAODYH010000007">
    <property type="protein sequence ID" value="MCT9812246.1"/>
    <property type="molecule type" value="Genomic_DNA"/>
</dbReference>
<accession>A0ABT2PP55</accession>